<evidence type="ECO:0000259" key="4">
    <source>
        <dbReference type="PROSITE" id="PS50067"/>
    </source>
</evidence>
<dbReference type="InterPro" id="IPR036961">
    <property type="entry name" value="Kinesin_motor_dom_sf"/>
</dbReference>
<dbReference type="AlphaFoldDB" id="A0A1S0UMC7"/>
<dbReference type="GO" id="GO:0007018">
    <property type="term" value="P:microtubule-based movement"/>
    <property type="evidence" value="ECO:0007669"/>
    <property type="project" value="InterPro"/>
</dbReference>
<dbReference type="GO" id="GO:0003777">
    <property type="term" value="F:microtubule motor activity"/>
    <property type="evidence" value="ECO:0007669"/>
    <property type="project" value="InterPro"/>
</dbReference>
<reference evidence="5" key="1">
    <citation type="submission" date="2012-04" db="EMBL/GenBank/DDBJ databases">
        <title>The Genome Sequence of Loa loa.</title>
        <authorList>
            <consortium name="The Broad Institute Genome Sequencing Platform"/>
            <consortium name="Broad Institute Genome Sequencing Center for Infectious Disease"/>
            <person name="Nutman T.B."/>
            <person name="Fink D.L."/>
            <person name="Russ C."/>
            <person name="Young S."/>
            <person name="Zeng Q."/>
            <person name="Gargeya S."/>
            <person name="Alvarado L."/>
            <person name="Berlin A."/>
            <person name="Chapman S.B."/>
            <person name="Chen Z."/>
            <person name="Freedman E."/>
            <person name="Gellesch M."/>
            <person name="Goldberg J."/>
            <person name="Griggs A."/>
            <person name="Gujja S."/>
            <person name="Heilman E.R."/>
            <person name="Heiman D."/>
            <person name="Howarth C."/>
            <person name="Mehta T."/>
            <person name="Neiman D."/>
            <person name="Pearson M."/>
            <person name="Roberts A."/>
            <person name="Saif S."/>
            <person name="Shea T."/>
            <person name="Shenoy N."/>
            <person name="Sisk P."/>
            <person name="Stolte C."/>
            <person name="Sykes S."/>
            <person name="White J."/>
            <person name="Yandava C."/>
            <person name="Haas B."/>
            <person name="Henn M.R."/>
            <person name="Nusbaum C."/>
            <person name="Birren B."/>
        </authorList>
    </citation>
    <scope>NUCLEOTIDE SEQUENCE [LARGE SCALE GENOMIC DNA]</scope>
</reference>
<gene>
    <name evidence="5" type="ORF">LOAG_16405</name>
</gene>
<evidence type="ECO:0000256" key="3">
    <source>
        <dbReference type="PROSITE-ProRule" id="PRU00283"/>
    </source>
</evidence>
<keyword evidence="2" id="KW-0067">ATP-binding</keyword>
<dbReference type="Gene3D" id="3.40.850.10">
    <property type="entry name" value="Kinesin motor domain"/>
    <property type="match status" value="1"/>
</dbReference>
<proteinExistence type="inferred from homology"/>
<dbReference type="CTD" id="31251384"/>
<name>A0A1S0UMC7_LOALO</name>
<dbReference type="PROSITE" id="PS50067">
    <property type="entry name" value="KINESIN_MOTOR_2"/>
    <property type="match status" value="1"/>
</dbReference>
<dbReference type="KEGG" id="loa:LOAG_16405"/>
<dbReference type="InParanoid" id="A0A1S0UMC7"/>
<organism evidence="5">
    <name type="scientific">Loa loa</name>
    <name type="common">Eye worm</name>
    <name type="synonym">Filaria loa</name>
    <dbReference type="NCBI Taxonomy" id="7209"/>
    <lineage>
        <taxon>Eukaryota</taxon>
        <taxon>Metazoa</taxon>
        <taxon>Ecdysozoa</taxon>
        <taxon>Nematoda</taxon>
        <taxon>Chromadorea</taxon>
        <taxon>Rhabditida</taxon>
        <taxon>Spirurina</taxon>
        <taxon>Spiruromorpha</taxon>
        <taxon>Filarioidea</taxon>
        <taxon>Onchocercidae</taxon>
        <taxon>Loa</taxon>
    </lineage>
</organism>
<feature type="domain" description="Kinesin motor" evidence="4">
    <location>
        <begin position="13"/>
        <end position="62"/>
    </location>
</feature>
<comment type="similarity">
    <text evidence="3">Belongs to the TRAFAC class myosin-kinesin ATPase superfamily. Kinesin family.</text>
</comment>
<dbReference type="EMBL" id="JH712067">
    <property type="protein sequence ID" value="EJD76733.1"/>
    <property type="molecule type" value="Genomic_DNA"/>
</dbReference>
<accession>A0A1S0UMC7</accession>
<protein>
    <recommendedName>
        <fullName evidence="4">Kinesin motor domain-containing protein</fullName>
    </recommendedName>
</protein>
<evidence type="ECO:0000256" key="1">
    <source>
        <dbReference type="ARBA" id="ARBA00022741"/>
    </source>
</evidence>
<dbReference type="RefSeq" id="XP_020307513.1">
    <property type="nucleotide sequence ID" value="XM_020449057.1"/>
</dbReference>
<evidence type="ECO:0000256" key="2">
    <source>
        <dbReference type="ARBA" id="ARBA00022840"/>
    </source>
</evidence>
<evidence type="ECO:0000313" key="5">
    <source>
        <dbReference type="EMBL" id="EJD76733.1"/>
    </source>
</evidence>
<dbReference type="GO" id="GO:0008017">
    <property type="term" value="F:microtubule binding"/>
    <property type="evidence" value="ECO:0007669"/>
    <property type="project" value="InterPro"/>
</dbReference>
<dbReference type="OrthoDB" id="5845825at2759"/>
<comment type="caution">
    <text evidence="3">Lacks conserved residue(s) required for the propagation of feature annotation.</text>
</comment>
<dbReference type="GO" id="GO:0005524">
    <property type="term" value="F:ATP binding"/>
    <property type="evidence" value="ECO:0007669"/>
    <property type="project" value="UniProtKB-KW"/>
</dbReference>
<dbReference type="GeneID" id="31251384"/>
<sequence>MSNTDKNPKAGKNVRVAVRIRPMNNNEIAEKARCSLTANARKRTIAVIDRGVNKEFGPFDKV</sequence>
<dbReference type="InterPro" id="IPR001752">
    <property type="entry name" value="Kinesin_motor_dom"/>
</dbReference>
<keyword evidence="1" id="KW-0547">Nucleotide-binding</keyword>